<dbReference type="WormBase" id="SRAE_2000189700">
    <property type="protein sequence ID" value="SRP07880"/>
    <property type="gene ID" value="WBGene00262104"/>
</dbReference>
<dbReference type="EMBL" id="LN609529">
    <property type="protein sequence ID" value="CEF67233.1"/>
    <property type="molecule type" value="Genomic_DNA"/>
</dbReference>
<feature type="region of interest" description="Disordered" evidence="1">
    <location>
        <begin position="283"/>
        <end position="309"/>
    </location>
</feature>
<dbReference type="AlphaFoldDB" id="A0A090LGK4"/>
<name>A0A090LGK4_STRRB</name>
<evidence type="ECO:0000313" key="3">
    <source>
        <dbReference type="EMBL" id="CEF67233.1"/>
    </source>
</evidence>
<dbReference type="WBParaSite" id="SRAE_2000189700.1">
    <property type="protein sequence ID" value="SRAE_2000189700.1"/>
    <property type="gene ID" value="WBGene00262104"/>
</dbReference>
<gene>
    <name evidence="3 5 6" type="ORF">SRAE_2000189700</name>
</gene>
<dbReference type="Pfam" id="PF24998">
    <property type="entry name" value="DUF7778"/>
    <property type="match status" value="1"/>
</dbReference>
<dbReference type="Proteomes" id="UP000035682">
    <property type="component" value="Unplaced"/>
</dbReference>
<evidence type="ECO:0000259" key="2">
    <source>
        <dbReference type="Pfam" id="PF24998"/>
    </source>
</evidence>
<protein>
    <recommendedName>
        <fullName evidence="2">DUF7778 domain-containing protein</fullName>
    </recommendedName>
</protein>
<dbReference type="PANTHER" id="PTHR36947">
    <property type="entry name" value="PROTEIN CBG04364"/>
    <property type="match status" value="1"/>
</dbReference>
<reference evidence="5" key="2">
    <citation type="submission" date="2020-12" db="UniProtKB">
        <authorList>
            <consortium name="WormBaseParasite"/>
        </authorList>
    </citation>
    <scope>IDENTIFICATION</scope>
</reference>
<evidence type="ECO:0000313" key="5">
    <source>
        <dbReference type="WBParaSite" id="SRAE_2000189700.1"/>
    </source>
</evidence>
<dbReference type="OrthoDB" id="5797566at2759"/>
<dbReference type="InterPro" id="IPR056680">
    <property type="entry name" value="DUF7778"/>
</dbReference>
<reference evidence="3 4" key="1">
    <citation type="submission" date="2014-09" db="EMBL/GenBank/DDBJ databases">
        <authorList>
            <person name="Martin A.A."/>
        </authorList>
    </citation>
    <scope>NUCLEOTIDE SEQUENCE</scope>
    <source>
        <strain evidence="4">ED321</strain>
        <strain evidence="3">ED321 Heterogonic</strain>
    </source>
</reference>
<evidence type="ECO:0000313" key="6">
    <source>
        <dbReference type="WormBase" id="SRAE_2000189700"/>
    </source>
</evidence>
<accession>A0A090LGK4</accession>
<proteinExistence type="predicted"/>
<keyword evidence="4" id="KW-1185">Reference proteome</keyword>
<feature type="domain" description="DUF7778" evidence="2">
    <location>
        <begin position="77"/>
        <end position="198"/>
    </location>
</feature>
<dbReference type="CTD" id="36379598"/>
<evidence type="ECO:0000256" key="1">
    <source>
        <dbReference type="SAM" id="MobiDB-lite"/>
    </source>
</evidence>
<dbReference type="GeneID" id="36379598"/>
<dbReference type="RefSeq" id="XP_024506433.1">
    <property type="nucleotide sequence ID" value="XM_024652902.1"/>
</dbReference>
<sequence>METLQIPSNNKSDINIEDKINIGQNNQNKIDIFNDTDCNMENDFDKDYKENTQDNEKLKKNVDIFGVKYKESKTLNKKVPLPPWNQLISDRRDVVAIGKINVKEYSNFLRNFVKSASSRRCCIIETGHLLIYSSTSEDKGYLLDLKKMEKIVFEGYASSIKNNGKLVAIKLKWSFGSVTITLSEDEISEWKEPIFVIHENSEIYELTKKFNWTHRRKPTFNTTLNEEIDAYYNDIMEQNDADDEIEYDENKYIKQLEFIHPSRGQLNIHEDLKKLINNSSMISGDGSRYDTPRPDRKLEKKMMVGDYED</sequence>
<organism evidence="3">
    <name type="scientific">Strongyloides ratti</name>
    <name type="common">Parasitic roundworm</name>
    <dbReference type="NCBI Taxonomy" id="34506"/>
    <lineage>
        <taxon>Eukaryota</taxon>
        <taxon>Metazoa</taxon>
        <taxon>Ecdysozoa</taxon>
        <taxon>Nematoda</taxon>
        <taxon>Chromadorea</taxon>
        <taxon>Rhabditida</taxon>
        <taxon>Tylenchina</taxon>
        <taxon>Panagrolaimomorpha</taxon>
        <taxon>Strongyloidoidea</taxon>
        <taxon>Strongyloididae</taxon>
        <taxon>Strongyloides</taxon>
    </lineage>
</organism>
<evidence type="ECO:0000313" key="4">
    <source>
        <dbReference type="Proteomes" id="UP000035682"/>
    </source>
</evidence>
<feature type="compositionally biased region" description="Basic and acidic residues" evidence="1">
    <location>
        <begin position="287"/>
        <end position="303"/>
    </location>
</feature>
<dbReference type="PANTHER" id="PTHR36947:SF6">
    <property type="entry name" value="TLDC DOMAIN-CONTAINING PROTEIN"/>
    <property type="match status" value="1"/>
</dbReference>